<dbReference type="eggNOG" id="COG0695">
    <property type="taxonomic scope" value="Bacteria"/>
</dbReference>
<gene>
    <name evidence="1" type="ordered locus">Celgi_2550</name>
</gene>
<dbReference type="RefSeq" id="WP_013884567.1">
    <property type="nucleotide sequence ID" value="NC_015671.1"/>
</dbReference>
<protein>
    <submittedName>
        <fullName evidence="1">Glutaredoxin 2</fullName>
    </submittedName>
</protein>
<dbReference type="Pfam" id="PF05768">
    <property type="entry name" value="Glrx-like"/>
    <property type="match status" value="1"/>
</dbReference>
<organism evidence="1 2">
    <name type="scientific">Cellulomonas gilvus (strain ATCC 13127 / NRRL B-14078)</name>
    <name type="common">Cellvibrio gilvus</name>
    <dbReference type="NCBI Taxonomy" id="593907"/>
    <lineage>
        <taxon>Bacteria</taxon>
        <taxon>Bacillati</taxon>
        <taxon>Actinomycetota</taxon>
        <taxon>Actinomycetes</taxon>
        <taxon>Micrococcales</taxon>
        <taxon>Cellulomonadaceae</taxon>
        <taxon>Cellulomonas</taxon>
    </lineage>
</organism>
<dbReference type="KEGG" id="cga:Celgi_2550"/>
<evidence type="ECO:0000313" key="1">
    <source>
        <dbReference type="EMBL" id="AEI13049.1"/>
    </source>
</evidence>
<proteinExistence type="predicted"/>
<dbReference type="Proteomes" id="UP000000485">
    <property type="component" value="Chromosome"/>
</dbReference>
<dbReference type="InterPro" id="IPR036249">
    <property type="entry name" value="Thioredoxin-like_sf"/>
</dbReference>
<dbReference type="STRING" id="593907.Celgi_2550"/>
<reference evidence="2" key="1">
    <citation type="submission" date="2011-04" db="EMBL/GenBank/DDBJ databases">
        <title>Complete sequence of Cellvibrio gilvus ATCC 13127.</title>
        <authorList>
            <person name="Lucas S."/>
            <person name="Han J."/>
            <person name="Lapidus A."/>
            <person name="Cheng J.-F."/>
            <person name="Goodwin L."/>
            <person name="Pitluck S."/>
            <person name="Peters L."/>
            <person name="Munk A."/>
            <person name="Detter J.C."/>
            <person name="Han C."/>
            <person name="Tapia R."/>
            <person name="Land M."/>
            <person name="Hauser L."/>
            <person name="Kyrpides N."/>
            <person name="Ivanova N."/>
            <person name="Ovchinnikova G."/>
            <person name="Pagani I."/>
            <person name="Mead D."/>
            <person name="Brumm P."/>
            <person name="Woyke T."/>
        </authorList>
    </citation>
    <scope>NUCLEOTIDE SEQUENCE [LARGE SCALE GENOMIC DNA]</scope>
    <source>
        <strain evidence="2">ATCC 13127 / NRRL B-14078</strain>
    </source>
</reference>
<evidence type="ECO:0000313" key="2">
    <source>
        <dbReference type="Proteomes" id="UP000000485"/>
    </source>
</evidence>
<keyword evidence="2" id="KW-1185">Reference proteome</keyword>
<dbReference type="Gene3D" id="3.40.30.10">
    <property type="entry name" value="Glutaredoxin"/>
    <property type="match status" value="1"/>
</dbReference>
<accession>F8A2Q6</accession>
<dbReference type="InterPro" id="IPR008554">
    <property type="entry name" value="Glutaredoxin-like"/>
</dbReference>
<dbReference type="AlphaFoldDB" id="F8A2Q6"/>
<dbReference type="EMBL" id="CP002665">
    <property type="protein sequence ID" value="AEI13049.1"/>
    <property type="molecule type" value="Genomic_DNA"/>
</dbReference>
<dbReference type="SUPFAM" id="SSF52833">
    <property type="entry name" value="Thioredoxin-like"/>
    <property type="match status" value="1"/>
</dbReference>
<name>F8A2Q6_CELGA</name>
<sequence>MPDAALPEPAAPEPAAPEPRVVLYSRLGCHLCVAAREVVVHEAARAGVAWREVDVDRDVVPGRDLAEYGELVPVVEVDGIRQGYWQIDATRVRRALAR</sequence>
<dbReference type="HOGENOM" id="CLU_125054_2_1_11"/>